<evidence type="ECO:0000256" key="2">
    <source>
        <dbReference type="ARBA" id="ARBA00022692"/>
    </source>
</evidence>
<dbReference type="OrthoDB" id="9804001at2"/>
<evidence type="ECO:0000313" key="8">
    <source>
        <dbReference type="EMBL" id="TCP36203.1"/>
    </source>
</evidence>
<comment type="similarity">
    <text evidence="5">Belongs to the ABC-2 integral membrane protein family.</text>
</comment>
<dbReference type="Pfam" id="PF01061">
    <property type="entry name" value="ABC2_membrane"/>
    <property type="match status" value="1"/>
</dbReference>
<feature type="region of interest" description="Disordered" evidence="6">
    <location>
        <begin position="1"/>
        <end position="20"/>
    </location>
</feature>
<feature type="transmembrane region" description="Helical" evidence="5">
    <location>
        <begin position="236"/>
        <end position="257"/>
    </location>
</feature>
<reference evidence="8 9" key="1">
    <citation type="submission" date="2019-03" db="EMBL/GenBank/DDBJ databases">
        <title>Genomic Encyclopedia of Type Strains, Phase IV (KMG-IV): sequencing the most valuable type-strain genomes for metagenomic binning, comparative biology and taxonomic classification.</title>
        <authorList>
            <person name="Goeker M."/>
        </authorList>
    </citation>
    <scope>NUCLEOTIDE SEQUENCE [LARGE SCALE GENOMIC DNA]</scope>
    <source>
        <strain evidence="8 9">DSM 2132</strain>
    </source>
</reference>
<dbReference type="AlphaFoldDB" id="A0A4R2PKU8"/>
<evidence type="ECO:0000259" key="7">
    <source>
        <dbReference type="PROSITE" id="PS51012"/>
    </source>
</evidence>
<dbReference type="RefSeq" id="WP_132707765.1">
    <property type="nucleotide sequence ID" value="NZ_JACIGF010000003.1"/>
</dbReference>
<evidence type="ECO:0000256" key="1">
    <source>
        <dbReference type="ARBA" id="ARBA00004141"/>
    </source>
</evidence>
<keyword evidence="9" id="KW-1185">Reference proteome</keyword>
<evidence type="ECO:0000256" key="6">
    <source>
        <dbReference type="SAM" id="MobiDB-lite"/>
    </source>
</evidence>
<gene>
    <name evidence="8" type="ORF">EV659_10390</name>
</gene>
<evidence type="ECO:0000256" key="3">
    <source>
        <dbReference type="ARBA" id="ARBA00022989"/>
    </source>
</evidence>
<name>A0A4R2PKU8_RHOSA</name>
<feature type="compositionally biased region" description="Polar residues" evidence="6">
    <location>
        <begin position="1"/>
        <end position="14"/>
    </location>
</feature>
<evidence type="ECO:0000256" key="4">
    <source>
        <dbReference type="ARBA" id="ARBA00023136"/>
    </source>
</evidence>
<dbReference type="Proteomes" id="UP000295399">
    <property type="component" value="Unassembled WGS sequence"/>
</dbReference>
<keyword evidence="3 5" id="KW-1133">Transmembrane helix</keyword>
<dbReference type="InterPro" id="IPR047817">
    <property type="entry name" value="ABC2_TM_bact-type"/>
</dbReference>
<keyword evidence="5" id="KW-0813">Transport</keyword>
<evidence type="ECO:0000313" key="9">
    <source>
        <dbReference type="Proteomes" id="UP000295399"/>
    </source>
</evidence>
<dbReference type="PIRSF" id="PIRSF006648">
    <property type="entry name" value="DrrB"/>
    <property type="match status" value="1"/>
</dbReference>
<dbReference type="PANTHER" id="PTHR43332:SF2">
    <property type="entry name" value="INNER MEMBRANE TRANSPORT PERMEASE YADH"/>
    <property type="match status" value="1"/>
</dbReference>
<evidence type="ECO:0000256" key="5">
    <source>
        <dbReference type="RuleBase" id="RU361157"/>
    </source>
</evidence>
<feature type="transmembrane region" description="Helical" evidence="5">
    <location>
        <begin position="59"/>
        <end position="79"/>
    </location>
</feature>
<keyword evidence="5" id="KW-1003">Cell membrane</keyword>
<dbReference type="InterPro" id="IPR013525">
    <property type="entry name" value="ABC2_TM"/>
</dbReference>
<feature type="domain" description="ABC transmembrane type-2" evidence="7">
    <location>
        <begin position="53"/>
        <end position="297"/>
    </location>
</feature>
<feature type="transmembrane region" description="Helical" evidence="5">
    <location>
        <begin position="203"/>
        <end position="224"/>
    </location>
</feature>
<dbReference type="PROSITE" id="PS51012">
    <property type="entry name" value="ABC_TM2"/>
    <property type="match status" value="1"/>
</dbReference>
<dbReference type="FunCoup" id="A0A4R2PKU8">
    <property type="interactions" value="227"/>
</dbReference>
<proteinExistence type="inferred from homology"/>
<feature type="transmembrane region" description="Helical" evidence="5">
    <location>
        <begin position="174"/>
        <end position="197"/>
    </location>
</feature>
<organism evidence="8 9">
    <name type="scientific">Rhodothalassium salexigens DSM 2132</name>
    <dbReference type="NCBI Taxonomy" id="1188247"/>
    <lineage>
        <taxon>Bacteria</taxon>
        <taxon>Pseudomonadati</taxon>
        <taxon>Pseudomonadota</taxon>
        <taxon>Alphaproteobacteria</taxon>
        <taxon>Rhodothalassiales</taxon>
        <taxon>Rhodothalassiaceae</taxon>
        <taxon>Rhodothalassium</taxon>
    </lineage>
</organism>
<protein>
    <recommendedName>
        <fullName evidence="5">Transport permease protein</fullName>
    </recommendedName>
</protein>
<sequence>MPDTAVHSQPVSQSAAKADHAGHADDFGVRRIGAVNWGGLQTLAEREIRRFMKVWMQTVLAPSVQAVLFFLIFAVVIGGSDRVTTAVPYEQFLAPGLAIMALTQNAFQNTASSLIIGKVQGTVIDVLMPPLSAGELVMGYVLGGVARALVVCGVLLLVFWVLPLDAITVTHPWAILYFGLMAAIFMSLIGLLTGVWAEKFDHVATITNFIVAPLTLLSGTFYSVGILKERMADGGWGADQLAVLDAVLAVNPFFYVIDGFRYGFIGTADASLPVGVAFIGVANAALALIAWRVFRSGWKLKA</sequence>
<comment type="subcellular location">
    <subcellularLocation>
        <location evidence="5">Cell inner membrane</location>
        <topology evidence="5">Multi-pass membrane protein</topology>
    </subcellularLocation>
    <subcellularLocation>
        <location evidence="1">Membrane</location>
        <topology evidence="1">Multi-pass membrane protein</topology>
    </subcellularLocation>
</comment>
<dbReference type="InterPro" id="IPR052522">
    <property type="entry name" value="ABC-2_transport_permease"/>
</dbReference>
<dbReference type="GO" id="GO:0140359">
    <property type="term" value="F:ABC-type transporter activity"/>
    <property type="evidence" value="ECO:0007669"/>
    <property type="project" value="InterPro"/>
</dbReference>
<dbReference type="InParanoid" id="A0A4R2PKU8"/>
<dbReference type="InterPro" id="IPR000412">
    <property type="entry name" value="ABC_2_transport"/>
</dbReference>
<keyword evidence="2 5" id="KW-0812">Transmembrane</keyword>
<comment type="caution">
    <text evidence="8">The sequence shown here is derived from an EMBL/GenBank/DDBJ whole genome shotgun (WGS) entry which is preliminary data.</text>
</comment>
<accession>A0A4R2PKU8</accession>
<dbReference type="GO" id="GO:0043190">
    <property type="term" value="C:ATP-binding cassette (ABC) transporter complex"/>
    <property type="evidence" value="ECO:0007669"/>
    <property type="project" value="InterPro"/>
</dbReference>
<dbReference type="PANTHER" id="PTHR43332">
    <property type="entry name" value="INNER MEMBRANE TRANSPORT PERMEASE YADH-RELATED"/>
    <property type="match status" value="1"/>
</dbReference>
<keyword evidence="4 5" id="KW-0472">Membrane</keyword>
<feature type="transmembrane region" description="Helical" evidence="5">
    <location>
        <begin position="272"/>
        <end position="294"/>
    </location>
</feature>
<dbReference type="EMBL" id="SLXO01000003">
    <property type="protein sequence ID" value="TCP36203.1"/>
    <property type="molecule type" value="Genomic_DNA"/>
</dbReference>
<feature type="transmembrane region" description="Helical" evidence="5">
    <location>
        <begin position="137"/>
        <end position="162"/>
    </location>
</feature>